<dbReference type="Pfam" id="PF01555">
    <property type="entry name" value="N6_N4_Mtase"/>
    <property type="match status" value="1"/>
</dbReference>
<dbReference type="AlphaFoldDB" id="A0A812W794"/>
<protein>
    <submittedName>
        <fullName evidence="4">NTF2 protein</fullName>
    </submittedName>
</protein>
<dbReference type="Gene3D" id="3.40.50.150">
    <property type="entry name" value="Vaccinia Virus protein VP39"/>
    <property type="match status" value="1"/>
</dbReference>
<reference evidence="4" key="1">
    <citation type="submission" date="2021-02" db="EMBL/GenBank/DDBJ databases">
        <authorList>
            <person name="Dougan E. K."/>
            <person name="Rhodes N."/>
            <person name="Thang M."/>
            <person name="Chan C."/>
        </authorList>
    </citation>
    <scope>NUCLEOTIDE SEQUENCE</scope>
</reference>
<keyword evidence="1" id="KW-0489">Methyltransferase</keyword>
<evidence type="ECO:0000259" key="3">
    <source>
        <dbReference type="Pfam" id="PF01555"/>
    </source>
</evidence>
<dbReference type="GO" id="GO:0003677">
    <property type="term" value="F:DNA binding"/>
    <property type="evidence" value="ECO:0007669"/>
    <property type="project" value="InterPro"/>
</dbReference>
<dbReference type="OrthoDB" id="6507044at2759"/>
<evidence type="ECO:0000313" key="4">
    <source>
        <dbReference type="EMBL" id="CAE7659522.1"/>
    </source>
</evidence>
<organism evidence="4 5">
    <name type="scientific">Symbiodinium pilosum</name>
    <name type="common">Dinoflagellate</name>
    <dbReference type="NCBI Taxonomy" id="2952"/>
    <lineage>
        <taxon>Eukaryota</taxon>
        <taxon>Sar</taxon>
        <taxon>Alveolata</taxon>
        <taxon>Dinophyceae</taxon>
        <taxon>Suessiales</taxon>
        <taxon>Symbiodiniaceae</taxon>
        <taxon>Symbiodinium</taxon>
    </lineage>
</organism>
<accession>A0A812W794</accession>
<evidence type="ECO:0000256" key="2">
    <source>
        <dbReference type="ARBA" id="ARBA00022679"/>
    </source>
</evidence>
<dbReference type="SUPFAM" id="SSF53335">
    <property type="entry name" value="S-adenosyl-L-methionine-dependent methyltransferases"/>
    <property type="match status" value="1"/>
</dbReference>
<keyword evidence="2" id="KW-0808">Transferase</keyword>
<name>A0A812W794_SYMPI</name>
<dbReference type="EMBL" id="CAJNIZ010043413">
    <property type="protein sequence ID" value="CAE7659522.1"/>
    <property type="molecule type" value="Genomic_DNA"/>
</dbReference>
<sequence length="217" mass="23179">MRRRPDMDPRARHVSVKLDGPHIVAGHVRGCGICGVAVFYQTDVRLPGIGQVSKSYLVLHAAARVLGVRLKWHKIVHFGTVDQPTWNAIQFTHLLCFAKTKGLLRVGVGTEEDTVVDLGSTMPDILQRGPKPPGLRKAACCMGVNATASVLKWAVRRLPGVQTVIDPFCGAGTVLAIANEYGLDAIGVDISPKRIKQAKQLDGGALLGIPKVAGGKV</sequence>
<keyword evidence="5" id="KW-1185">Reference proteome</keyword>
<evidence type="ECO:0000313" key="5">
    <source>
        <dbReference type="Proteomes" id="UP000649617"/>
    </source>
</evidence>
<proteinExistence type="predicted"/>
<dbReference type="InterPro" id="IPR029063">
    <property type="entry name" value="SAM-dependent_MTases_sf"/>
</dbReference>
<evidence type="ECO:0000256" key="1">
    <source>
        <dbReference type="ARBA" id="ARBA00022603"/>
    </source>
</evidence>
<dbReference type="InterPro" id="IPR002941">
    <property type="entry name" value="DNA_methylase_N4/N6"/>
</dbReference>
<dbReference type="GO" id="GO:0008170">
    <property type="term" value="F:N-methyltransferase activity"/>
    <property type="evidence" value="ECO:0007669"/>
    <property type="project" value="InterPro"/>
</dbReference>
<comment type="caution">
    <text evidence="4">The sequence shown here is derived from an EMBL/GenBank/DDBJ whole genome shotgun (WGS) entry which is preliminary data.</text>
</comment>
<feature type="domain" description="DNA methylase N-4/N-6" evidence="3">
    <location>
        <begin position="162"/>
        <end position="200"/>
    </location>
</feature>
<dbReference type="CDD" id="cd02440">
    <property type="entry name" value="AdoMet_MTases"/>
    <property type="match status" value="1"/>
</dbReference>
<dbReference type="GO" id="GO:0032259">
    <property type="term" value="P:methylation"/>
    <property type="evidence" value="ECO:0007669"/>
    <property type="project" value="UniProtKB-KW"/>
</dbReference>
<gene>
    <name evidence="4" type="primary">NTF2</name>
    <name evidence="4" type="ORF">SPIL2461_LOCUS17842</name>
</gene>
<dbReference type="Proteomes" id="UP000649617">
    <property type="component" value="Unassembled WGS sequence"/>
</dbReference>